<evidence type="ECO:0000256" key="1">
    <source>
        <dbReference type="ARBA" id="ARBA00004477"/>
    </source>
</evidence>
<evidence type="ECO:0000256" key="4">
    <source>
        <dbReference type="ARBA" id="ARBA00022676"/>
    </source>
</evidence>
<proteinExistence type="predicted"/>
<accession>A0A2A6DWX8</accession>
<dbReference type="InterPro" id="IPR007315">
    <property type="entry name" value="PIG-V/Gpi18"/>
</dbReference>
<evidence type="ECO:0000256" key="7">
    <source>
        <dbReference type="ARBA" id="ARBA00022824"/>
    </source>
</evidence>
<feature type="transmembrane region" description="Helical" evidence="10">
    <location>
        <begin position="274"/>
        <end position="291"/>
    </location>
</feature>
<dbReference type="Proteomes" id="UP000243688">
    <property type="component" value="Unassembled WGS sequence"/>
</dbReference>
<feature type="transmembrane region" description="Helical" evidence="10">
    <location>
        <begin position="231"/>
        <end position="262"/>
    </location>
</feature>
<dbReference type="PANTHER" id="PTHR12468:SF2">
    <property type="entry name" value="GPI MANNOSYLTRANSFERASE 2"/>
    <property type="match status" value="1"/>
</dbReference>
<evidence type="ECO:0000256" key="9">
    <source>
        <dbReference type="ARBA" id="ARBA00023136"/>
    </source>
</evidence>
<dbReference type="UniPathway" id="UPA00196"/>
<dbReference type="GO" id="GO:0004376">
    <property type="term" value="F:GPI mannosyltransferase activity"/>
    <property type="evidence" value="ECO:0007669"/>
    <property type="project" value="InterPro"/>
</dbReference>
<dbReference type="EMBL" id="MOXJ01000042">
    <property type="protein sequence ID" value="PDO09390.1"/>
    <property type="molecule type" value="Genomic_DNA"/>
</dbReference>
<evidence type="ECO:0000256" key="8">
    <source>
        <dbReference type="ARBA" id="ARBA00022989"/>
    </source>
</evidence>
<keyword evidence="3" id="KW-0337">GPI-anchor biosynthesis</keyword>
<feature type="transmembrane region" description="Helical" evidence="10">
    <location>
        <begin position="127"/>
        <end position="155"/>
    </location>
</feature>
<evidence type="ECO:0000313" key="12">
    <source>
        <dbReference type="Proteomes" id="UP000243688"/>
    </source>
</evidence>
<feature type="transmembrane region" description="Helical" evidence="10">
    <location>
        <begin position="55"/>
        <end position="74"/>
    </location>
</feature>
<dbReference type="GO" id="GO:0000009">
    <property type="term" value="F:alpha-1,6-mannosyltransferase activity"/>
    <property type="evidence" value="ECO:0007669"/>
    <property type="project" value="InterPro"/>
</dbReference>
<keyword evidence="5" id="KW-0808">Transferase</keyword>
<dbReference type="GO" id="GO:0031501">
    <property type="term" value="C:mannosyltransferase complex"/>
    <property type="evidence" value="ECO:0007669"/>
    <property type="project" value="TreeGrafter"/>
</dbReference>
<evidence type="ECO:0000256" key="6">
    <source>
        <dbReference type="ARBA" id="ARBA00022692"/>
    </source>
</evidence>
<keyword evidence="6 10" id="KW-0812">Transmembrane</keyword>
<evidence type="ECO:0000256" key="5">
    <source>
        <dbReference type="ARBA" id="ARBA00022679"/>
    </source>
</evidence>
<evidence type="ECO:0000256" key="10">
    <source>
        <dbReference type="SAM" id="Phobius"/>
    </source>
</evidence>
<keyword evidence="9 10" id="KW-0472">Membrane</keyword>
<comment type="subcellular location">
    <subcellularLocation>
        <location evidence="1">Endoplasmic reticulum membrane</location>
        <topology evidence="1">Multi-pass membrane protein</topology>
    </subcellularLocation>
</comment>
<feature type="transmembrane region" description="Helical" evidence="10">
    <location>
        <begin position="162"/>
        <end position="184"/>
    </location>
</feature>
<keyword evidence="8 10" id="KW-1133">Transmembrane helix</keyword>
<evidence type="ECO:0000313" key="11">
    <source>
        <dbReference type="EMBL" id="PDO09390.1"/>
    </source>
</evidence>
<dbReference type="GO" id="GO:0016020">
    <property type="term" value="C:membrane"/>
    <property type="evidence" value="ECO:0007669"/>
    <property type="project" value="GOC"/>
</dbReference>
<organism evidence="11 12">
    <name type="scientific">Candidatus Reconcilbacillus cellulovorans</name>
    <dbReference type="NCBI Taxonomy" id="1906605"/>
    <lineage>
        <taxon>Bacteria</taxon>
        <taxon>Bacillati</taxon>
        <taxon>Bacillota</taxon>
        <taxon>Bacilli</taxon>
        <taxon>Bacillales</taxon>
        <taxon>Paenibacillaceae</taxon>
        <taxon>Candidatus Reconcilbacillus</taxon>
    </lineage>
</organism>
<comment type="caution">
    <text evidence="11">The sequence shown here is derived from an EMBL/GenBank/DDBJ whole genome shotgun (WGS) entry which is preliminary data.</text>
</comment>
<protein>
    <recommendedName>
        <fullName evidence="13">Glycosyltransferase RgtA/B/C/D-like domain-containing protein</fullName>
    </recommendedName>
</protein>
<comment type="pathway">
    <text evidence="2">Glycolipid biosynthesis; glycosylphosphatidylinositol-anchor biosynthesis.</text>
</comment>
<sequence length="324" mass="37324">MGIFARYDSMWYIGIAENGYMEEPSPNHPHQANWAFFPLFPILIRLLDLALNDKILSGAIISNTCLVIGLYILYKMVEMLSDSGVAFRACLYILIFPTSWFFSAVYTESVFLLLSVMCFYLAYSGKWWSVGLIGILASLSRPQGIILLFPLAYIYWKRNRRINFNAIALLGFPLGIGIYMLYLYKLTGDPLAFSHIQRAWGRKFSIPFEPVFDYIRNPYIWGHYNNDFGPISFILTVLFLIFLPFVFRYLGFSFGIYTLLLLAVPLSTNTFMSISRYLLVIFPIFIIFGIFGKNKFWHYSFILMFSTFLGLAVIAFSNGYSGII</sequence>
<feature type="transmembrane region" description="Helical" evidence="10">
    <location>
        <begin position="86"/>
        <end position="107"/>
    </location>
</feature>
<evidence type="ECO:0008006" key="13">
    <source>
        <dbReference type="Google" id="ProtNLM"/>
    </source>
</evidence>
<keyword evidence="4" id="KW-0328">Glycosyltransferase</keyword>
<dbReference type="AlphaFoldDB" id="A0A2A6DWX8"/>
<feature type="transmembrane region" description="Helical" evidence="10">
    <location>
        <begin position="297"/>
        <end position="316"/>
    </location>
</feature>
<dbReference type="PANTHER" id="PTHR12468">
    <property type="entry name" value="GPI MANNOSYLTRANSFERASE 2"/>
    <property type="match status" value="1"/>
</dbReference>
<evidence type="ECO:0000256" key="3">
    <source>
        <dbReference type="ARBA" id="ARBA00022502"/>
    </source>
</evidence>
<evidence type="ECO:0000256" key="2">
    <source>
        <dbReference type="ARBA" id="ARBA00004687"/>
    </source>
</evidence>
<dbReference type="GO" id="GO:0006506">
    <property type="term" value="P:GPI anchor biosynthetic process"/>
    <property type="evidence" value="ECO:0007669"/>
    <property type="project" value="UniProtKB-UniPathway"/>
</dbReference>
<dbReference type="Pfam" id="PF04188">
    <property type="entry name" value="Mannosyl_trans2"/>
    <property type="match status" value="1"/>
</dbReference>
<reference evidence="11 12" key="1">
    <citation type="submission" date="2016-12" db="EMBL/GenBank/DDBJ databases">
        <title>Candidatus Reconcilibacillus cellulovorans genome.</title>
        <authorList>
            <person name="Kolinko S."/>
            <person name="Wu Y.-W."/>
            <person name="Tachea F."/>
            <person name="Denzel E."/>
            <person name="Hiras J."/>
            <person name="Baecker N."/>
            <person name="Chan L.J."/>
            <person name="Eichorst S.A."/>
            <person name="Frey D."/>
            <person name="Adams P.D."/>
            <person name="Pray T."/>
            <person name="Tanjore D."/>
            <person name="Petzold C.J."/>
            <person name="Gladden J.M."/>
            <person name="Simmons B.A."/>
            <person name="Singer S.W."/>
        </authorList>
    </citation>
    <scope>NUCLEOTIDE SEQUENCE [LARGE SCALE GENOMIC DNA]</scope>
    <source>
        <strain evidence="11">JTherm</strain>
    </source>
</reference>
<keyword evidence="7" id="KW-0256">Endoplasmic reticulum</keyword>
<gene>
    <name evidence="11" type="ORF">BLM47_12835</name>
</gene>
<name>A0A2A6DWX8_9BACL</name>